<evidence type="ECO:0000259" key="13">
    <source>
        <dbReference type="Pfam" id="PF23096"/>
    </source>
</evidence>
<comment type="subcellular location">
    <subcellularLocation>
        <location evidence="2">Cytoplasm</location>
    </subcellularLocation>
    <subcellularLocation>
        <location evidence="1">Nucleus</location>
    </subcellularLocation>
</comment>
<protein>
    <recommendedName>
        <fullName evidence="16">Proteasome activator subunit 4</fullName>
    </recommendedName>
</protein>
<dbReference type="PANTHER" id="PTHR32170">
    <property type="entry name" value="PROTEASOME ACTIVATOR COMPLEX SUBUNIT 4"/>
    <property type="match status" value="1"/>
</dbReference>
<evidence type="ECO:0008006" key="16">
    <source>
        <dbReference type="Google" id="ProtNLM"/>
    </source>
</evidence>
<feature type="domain" description="Proteasome activator Blm10 middle HEAT repeats region" evidence="11">
    <location>
        <begin position="1041"/>
        <end position="1568"/>
    </location>
</feature>
<dbReference type="InterPro" id="IPR032372">
    <property type="entry name" value="Blm10_N"/>
</dbReference>
<keyword evidence="8" id="KW-0539">Nucleus</keyword>
<keyword evidence="4" id="KW-0963">Cytoplasm</keyword>
<dbReference type="STRING" id="503106.A0A218ZHU5"/>
<feature type="domain" description="Proteasome activator complex subunit 4 C-terminal" evidence="10">
    <location>
        <begin position="2521"/>
        <end position="2609"/>
    </location>
</feature>
<dbReference type="GO" id="GO:0005634">
    <property type="term" value="C:nucleus"/>
    <property type="evidence" value="ECO:0007669"/>
    <property type="project" value="UniProtKB-SubCell"/>
</dbReference>
<dbReference type="Pfam" id="PF23096">
    <property type="entry name" value="HEAT_PSME4"/>
    <property type="match status" value="1"/>
</dbReference>
<evidence type="ECO:0000256" key="2">
    <source>
        <dbReference type="ARBA" id="ARBA00004496"/>
    </source>
</evidence>
<comment type="similarity">
    <text evidence="3">Belongs to the BLM10 family.</text>
</comment>
<dbReference type="GO" id="GO:0070628">
    <property type="term" value="F:proteasome binding"/>
    <property type="evidence" value="ECO:0007669"/>
    <property type="project" value="InterPro"/>
</dbReference>
<evidence type="ECO:0000259" key="10">
    <source>
        <dbReference type="Pfam" id="PF11919"/>
    </source>
</evidence>
<evidence type="ECO:0000256" key="7">
    <source>
        <dbReference type="ARBA" id="ARBA00023204"/>
    </source>
</evidence>
<feature type="domain" description="Proteasome activator complex subunit 4-like HEAT repeat-like" evidence="13">
    <location>
        <begin position="2022"/>
        <end position="2228"/>
    </location>
</feature>
<dbReference type="InParanoid" id="A0A218ZHU5"/>
<feature type="region of interest" description="Disordered" evidence="9">
    <location>
        <begin position="77"/>
        <end position="106"/>
    </location>
</feature>
<feature type="region of interest" description="Disordered" evidence="9">
    <location>
        <begin position="1"/>
        <end position="45"/>
    </location>
</feature>
<reference evidence="14 15" key="1">
    <citation type="submission" date="2017-04" db="EMBL/GenBank/DDBJ databases">
        <title>Draft genome sequence of Marssonina coronaria NL1: causal agent of apple blotch.</title>
        <authorList>
            <person name="Cheng Q."/>
        </authorList>
    </citation>
    <scope>NUCLEOTIDE SEQUENCE [LARGE SCALE GENOMIC DNA]</scope>
    <source>
        <strain evidence="14 15">NL1</strain>
    </source>
</reference>
<dbReference type="InterPro" id="IPR032430">
    <property type="entry name" value="Blm10_mid"/>
</dbReference>
<feature type="region of interest" description="Disordered" evidence="9">
    <location>
        <begin position="477"/>
        <end position="543"/>
    </location>
</feature>
<name>A0A218ZHU5_9HELO</name>
<dbReference type="GO" id="GO:0010499">
    <property type="term" value="P:proteasomal ubiquitin-independent protein catabolic process"/>
    <property type="evidence" value="ECO:0007669"/>
    <property type="project" value="TreeGrafter"/>
</dbReference>
<evidence type="ECO:0000313" key="15">
    <source>
        <dbReference type="Proteomes" id="UP000242519"/>
    </source>
</evidence>
<feature type="region of interest" description="Disordered" evidence="9">
    <location>
        <begin position="688"/>
        <end position="707"/>
    </location>
</feature>
<dbReference type="EMBL" id="MZNU01000020">
    <property type="protein sequence ID" value="OWP07123.1"/>
    <property type="molecule type" value="Genomic_DNA"/>
</dbReference>
<sequence length="2609" mass="292016">MFVHPGTGLHAHEFSHPRPRAVPTRSPLSRSAFSAPLPTLPPKSPIYEQRRRSLRPVSQNISPIKEPVVRFQELEQDTMSEDGRSVSNSESSHTTVGGGGSRRRRSLRTSSTFYLAHPAPTLTQKQKLLQIRPRLLLQLQQISPGARPKPALDVVPATVVVPRLYKKFPRMFRGKGALGANDVMILKSEDYETTAEVSHDGSDSDEEGMASRDLVAVICQMPKDSGGSQGKAEIVLSDGSVWVASPLWNGTYEFESTSGTDAHGSRKIARWVRKHNRRRSADAQESSGKNAHYSFSIVDPNTRRHPILATMTQTKLEIPDSYTSISPSAGIYPPSATRASAEDAPNLREDAVPERATVILEEHLKTLIQVTGIWLALRQGWSPSFRYNDAMTSMNTSSGRIRAKSLTRDPGRPSPAPSSAPTFHSTPDSGNSALKKIRRKSNICPGSPQLERSPSTPKRSVSAGTAFMQRAAARRAGLLPSTVPSDRDGESLTDAPPDRARHAPARESSDVATPQAALKLPGSATTTPDTPTRPLRRPHSYVPATSSNLWKGVVVAQPSRSSMVVLSGSTVSSRVSSREQPKRGRWKSLVKIFRRSRCGRRSRSNSVGGTILLSPGTISNANDPLVATHHLVAAEAFKEVAVVQTCPPTPDSGFEASGTIMEEGSPNGRNDAHFLQGVAQNGNSNDGISRATSPGHGCPSNGADSEEKRYRPRTFPYFALLPYAVEEEIERDTALSEILRQLYIALKAEDISPGAVHWTRELRGWLNLKFDITRELRIKLVKMYYMLSMAPGIDWVAADRFESMFRFLIKKKHYLKPGEDLTLDWRPLWKEIKSLVLPNETATHQGTRKRNHKNLSNMCIFATQYFDPRARQDMLEEILPYFSASEISGAFIVLGSLNMLMPTHPAPDAPGQLQPQDYLPTFFHLWSLVNRSKSADVIFLDLFSRLARDSLTSEHVPFSEQGIFTKDQSDLIFTALLRLTEIPVGQASSPYSGLVDLGAGLGMYLERDRKKVPVSYSIARWIVMSLSPACVGRPGSILSNLEGLMESVDTFFHPSNQGAWTDTLAQVVFHLVDFFVMRCNREQSGELVTPPGRRITEEVRKRFVLSLKEVVFMGIFSKKAKSLNFFFGAFQGLAYLEPHLIMPGALQRFYPSLQGLVEVHRTTSSLAGLQLTAHVMSKQKGLRCHITALLALALPGIDANDLQKTMHTLNFIQAVAYSIPFVDLTREEDGIHDSSLAIQWVQGEMERMEREGPNIEIDYPAELSDEDEAKIVRSSTAGFGEFVLSLLGKIFTLLENIPELSRARSGSPEDSVVNTLPSTLTPLFAALSPEIFDKALEKIAAFVGGHVVHQSRDAMAFICNALCKANPGKTLRIFVPMLIVGIRNEIDYNHAASDRSSGGDVLPRDRALVWHISMLSMIIVHVGDSLMPYKKELFDIALYMQEKCRGVPTVHISNYIHHLLLNLTLIYTVDGSLYEPRTLERGLDVSDWGQITAPSELTIHWHLPSEEEVSFAVELFESQVQTAMERLTNLTSENPAVSRLGKNKEWSDEVSRNLSQLRLIVAGIATLFDPKKASGQLDGGPDGDPQTAAGEVLEDEDESPLAEGSEDAETRPQFHYRAGYLLKKNTPTYDHIHRLREDIGHLLSRIHHFLSRFQEDDVACFTALYQTYRTWITDVGNERSAHMLERVTKLYNADIRPFKVNGLRKPYPRSLLVKRANIYHLQRSKHNASARHKSDLDKKLLLELAASATSLYAEVRINAQAALESALKSLIGGRPLVIPVLLKTFGTALERNDYDRIKGSMYTLLFSSLTKTIAKDWRFAPELIELYIKSVSVDKPSIQKINTHALYSGLLEYGKSLEQIIIVEDGLVDVLEPKEDPVPKITSRHSFIMDRRRKVEKKKQALALKLVEASKNTHWKIAAKSTLFILNSGLRIQTLAAPPLIELAVNGAVDDHPGLRASYTEIFTRIFDTLETRAIYGHTIEKYVREEENSINRVDIPVQKTNPNWTQEFLDAFESTRRPDYFVERDFPGWLAWGESFRAARSLPLDFTDYDELETSVRKQIGSLLTIDWYKRYFAHMKQEPRDASSDRFRVHNAAILIATFDLTLSGLTVATLDEIKEEIKDVFGDGSDKHQHRATAEIVAALLICVIERPIELRDGIWDYGVPIMLQVFKDGLTPENISYWMTCLHMIIGGRDPRQAREIIDTLTTFRLDMSSNAAFKESSQIQLLEFVIQDAGWHFRAEKPILEDFLAHIDHPYKAVREAIGRTISSIYRTRYYEAFPDVKTLLHENKASSSIGIKPYTPSAQFAASLKDVFTRLEIWRGQRTPGQQTPSSYTSGSKTVLLWLDTTLQSHECTQLLDFFPDVFMEQLLHMMDVKEDPELQRLAYQVYRHLPNIPFRAGEDGEFISALIRIGKVSTSWHQRLRALINMQVIYFRRIFLIRPQQQQALFEAVAEMLEDTQTEVRSGAATTLSGMICCSPVALRNNILSSLQGRFTEALRRNPMPKRVPGTSTPINNNLQVIRRHAAVLGLGALVTAFPYTTPPPEWMPEVLALLASKASNDAGAIGMTVKSILADFKKTRQDTWVTDQKYFTPEQLEDLEGVLWKSYFA</sequence>
<feature type="region of interest" description="Disordered" evidence="9">
    <location>
        <begin position="395"/>
        <end position="463"/>
    </location>
</feature>
<evidence type="ECO:0000256" key="9">
    <source>
        <dbReference type="SAM" id="MobiDB-lite"/>
    </source>
</evidence>
<feature type="compositionally biased region" description="Polar residues" evidence="9">
    <location>
        <begin position="450"/>
        <end position="463"/>
    </location>
</feature>
<dbReference type="Pfam" id="PF16507">
    <property type="entry name" value="HEAT_PSME4_mid"/>
    <property type="match status" value="1"/>
</dbReference>
<dbReference type="Pfam" id="PF16547">
    <property type="entry name" value="BLM10_N"/>
    <property type="match status" value="1"/>
</dbReference>
<evidence type="ECO:0000313" key="14">
    <source>
        <dbReference type="EMBL" id="OWP07123.1"/>
    </source>
</evidence>
<dbReference type="PANTHER" id="PTHR32170:SF3">
    <property type="entry name" value="PROTEASOME ACTIVATOR COMPLEX SUBUNIT 4"/>
    <property type="match status" value="1"/>
</dbReference>
<evidence type="ECO:0000259" key="12">
    <source>
        <dbReference type="Pfam" id="PF16547"/>
    </source>
</evidence>
<dbReference type="OrthoDB" id="17907at2759"/>
<dbReference type="GO" id="GO:0016504">
    <property type="term" value="F:peptidase activator activity"/>
    <property type="evidence" value="ECO:0007669"/>
    <property type="project" value="InterPro"/>
</dbReference>
<dbReference type="InterPro" id="IPR021843">
    <property type="entry name" value="PSME4_C"/>
</dbReference>
<evidence type="ECO:0000256" key="3">
    <source>
        <dbReference type="ARBA" id="ARBA00005739"/>
    </source>
</evidence>
<accession>A0A218ZHU5</accession>
<dbReference type="GO" id="GO:0006281">
    <property type="term" value="P:DNA repair"/>
    <property type="evidence" value="ECO:0007669"/>
    <property type="project" value="UniProtKB-KW"/>
</dbReference>
<dbReference type="InterPro" id="IPR035309">
    <property type="entry name" value="PSME4"/>
</dbReference>
<dbReference type="FunCoup" id="A0A218ZHU5">
    <property type="interactions" value="313"/>
</dbReference>
<feature type="compositionally biased region" description="Polar residues" evidence="9">
    <location>
        <begin position="422"/>
        <end position="432"/>
    </location>
</feature>
<feature type="domain" description="Proteasome activator Blm10 N-terminal" evidence="12">
    <location>
        <begin position="686"/>
        <end position="754"/>
    </location>
</feature>
<dbReference type="InterPro" id="IPR016024">
    <property type="entry name" value="ARM-type_fold"/>
</dbReference>
<proteinExistence type="inferred from homology"/>
<organism evidence="14 15">
    <name type="scientific">Diplocarpon coronariae</name>
    <dbReference type="NCBI Taxonomy" id="2795749"/>
    <lineage>
        <taxon>Eukaryota</taxon>
        <taxon>Fungi</taxon>
        <taxon>Dikarya</taxon>
        <taxon>Ascomycota</taxon>
        <taxon>Pezizomycotina</taxon>
        <taxon>Leotiomycetes</taxon>
        <taxon>Helotiales</taxon>
        <taxon>Drepanopezizaceae</taxon>
        <taxon>Diplocarpon</taxon>
    </lineage>
</organism>
<evidence type="ECO:0000256" key="1">
    <source>
        <dbReference type="ARBA" id="ARBA00004123"/>
    </source>
</evidence>
<dbReference type="InterPro" id="IPR055455">
    <property type="entry name" value="HEAT_PSME4"/>
</dbReference>
<feature type="compositionally biased region" description="Basic and acidic residues" evidence="9">
    <location>
        <begin position="485"/>
        <end position="509"/>
    </location>
</feature>
<keyword evidence="7" id="KW-0234">DNA repair</keyword>
<evidence type="ECO:0000256" key="5">
    <source>
        <dbReference type="ARBA" id="ARBA00022737"/>
    </source>
</evidence>
<feature type="region of interest" description="Disordered" evidence="9">
    <location>
        <begin position="1572"/>
        <end position="1609"/>
    </location>
</feature>
<keyword evidence="6" id="KW-0227">DNA damage</keyword>
<dbReference type="SUPFAM" id="SSF48371">
    <property type="entry name" value="ARM repeat"/>
    <property type="match status" value="1"/>
</dbReference>
<evidence type="ECO:0000256" key="4">
    <source>
        <dbReference type="ARBA" id="ARBA00022490"/>
    </source>
</evidence>
<evidence type="ECO:0000256" key="6">
    <source>
        <dbReference type="ARBA" id="ARBA00022763"/>
    </source>
</evidence>
<dbReference type="Proteomes" id="UP000242519">
    <property type="component" value="Unassembled WGS sequence"/>
</dbReference>
<keyword evidence="5" id="KW-0677">Repeat</keyword>
<keyword evidence="15" id="KW-1185">Reference proteome</keyword>
<gene>
    <name evidence="14" type="ORF">B2J93_6703</name>
</gene>
<dbReference type="Pfam" id="PF11919">
    <property type="entry name" value="PSME4_C"/>
    <property type="match status" value="1"/>
</dbReference>
<comment type="caution">
    <text evidence="14">The sequence shown here is derived from an EMBL/GenBank/DDBJ whole genome shotgun (WGS) entry which is preliminary data.</text>
</comment>
<dbReference type="GO" id="GO:0005829">
    <property type="term" value="C:cytosol"/>
    <property type="evidence" value="ECO:0007669"/>
    <property type="project" value="TreeGrafter"/>
</dbReference>
<evidence type="ECO:0000259" key="11">
    <source>
        <dbReference type="Pfam" id="PF16507"/>
    </source>
</evidence>
<feature type="region of interest" description="Disordered" evidence="9">
    <location>
        <begin position="327"/>
        <end position="348"/>
    </location>
</feature>
<evidence type="ECO:0000256" key="8">
    <source>
        <dbReference type="ARBA" id="ARBA00023242"/>
    </source>
</evidence>
<feature type="compositionally biased region" description="Acidic residues" evidence="9">
    <location>
        <begin position="1592"/>
        <end position="1607"/>
    </location>
</feature>